<dbReference type="NCBIfam" id="NF005559">
    <property type="entry name" value="PRK07231.1"/>
    <property type="match status" value="1"/>
</dbReference>
<dbReference type="EMBL" id="CABVQN010000026">
    <property type="protein sequence ID" value="VWD34796.1"/>
    <property type="molecule type" value="Genomic_DNA"/>
</dbReference>
<dbReference type="SUPFAM" id="SSF51735">
    <property type="entry name" value="NAD(P)-binding Rossmann-fold domains"/>
    <property type="match status" value="1"/>
</dbReference>
<dbReference type="PRINTS" id="PR00081">
    <property type="entry name" value="GDHRDH"/>
</dbReference>
<protein>
    <submittedName>
        <fullName evidence="4">Alcohol dehydrogenase</fullName>
    </submittedName>
</protein>
<dbReference type="Proteomes" id="UP000494110">
    <property type="component" value="Unassembled WGS sequence"/>
</dbReference>
<dbReference type="PANTHER" id="PTHR24321">
    <property type="entry name" value="DEHYDROGENASES, SHORT CHAIN"/>
    <property type="match status" value="1"/>
</dbReference>
<dbReference type="InterPro" id="IPR020904">
    <property type="entry name" value="Sc_DH/Rdtase_CS"/>
</dbReference>
<evidence type="ECO:0000259" key="3">
    <source>
        <dbReference type="SMART" id="SM00822"/>
    </source>
</evidence>
<dbReference type="FunFam" id="3.40.50.720:FF:000084">
    <property type="entry name" value="Short-chain dehydrogenase reductase"/>
    <property type="match status" value="1"/>
</dbReference>
<dbReference type="InterPro" id="IPR036291">
    <property type="entry name" value="NAD(P)-bd_dom_sf"/>
</dbReference>
<dbReference type="PRINTS" id="PR00080">
    <property type="entry name" value="SDRFAMILY"/>
</dbReference>
<accession>A0A6P2ZT97</accession>
<sequence>MPNTHGAIFCSPLWIVFLPKERQDMPREFQSRRLEGRVALVTGGGTGIGRAAALAYSREGAKVVVAGRRRSEIDETVRLIAANGGVGCAVSTDVAVAQQVRELVDVAVERYGRLDAAFNNAGIEGTFAPITELAEADFDEVIGINLRGAWLSIKYEIAAMLSLGNGGSIVNTSSFLAKGASVGSTAYSASKGGLDALIRAVAIEYGPHNIRINNINPGAIRTPMFERLGGDEHLDLIESFTPLRRVGEPADAGDVAVWLATDEARFITGQTLMVDGGVSIPHVR</sequence>
<evidence type="ECO:0000256" key="1">
    <source>
        <dbReference type="ARBA" id="ARBA00006484"/>
    </source>
</evidence>
<evidence type="ECO:0000313" key="5">
    <source>
        <dbReference type="Proteomes" id="UP000494110"/>
    </source>
</evidence>
<dbReference type="AlphaFoldDB" id="A0A6P2ZT97"/>
<name>A0A6P2ZT97_BURL3</name>
<evidence type="ECO:0000313" key="4">
    <source>
        <dbReference type="EMBL" id="VWD34796.1"/>
    </source>
</evidence>
<gene>
    <name evidence="4" type="ORF">BLA39750_04923</name>
</gene>
<keyword evidence="2" id="KW-0560">Oxidoreductase</keyword>
<comment type="similarity">
    <text evidence="1">Belongs to the short-chain dehydrogenases/reductases (SDR) family.</text>
</comment>
<dbReference type="CDD" id="cd05233">
    <property type="entry name" value="SDR_c"/>
    <property type="match status" value="1"/>
</dbReference>
<dbReference type="InterPro" id="IPR057326">
    <property type="entry name" value="KR_dom"/>
</dbReference>
<dbReference type="InterPro" id="IPR002347">
    <property type="entry name" value="SDR_fam"/>
</dbReference>
<dbReference type="SMART" id="SM00822">
    <property type="entry name" value="PKS_KR"/>
    <property type="match status" value="1"/>
</dbReference>
<dbReference type="Gene3D" id="3.40.50.720">
    <property type="entry name" value="NAD(P)-binding Rossmann-like Domain"/>
    <property type="match status" value="1"/>
</dbReference>
<organism evidence="4 5">
    <name type="scientific">Burkholderia lata (strain ATCC 17760 / DSM 23089 / LMG 22485 / NCIMB 9086 / R18194 / 383)</name>
    <dbReference type="NCBI Taxonomy" id="482957"/>
    <lineage>
        <taxon>Bacteria</taxon>
        <taxon>Pseudomonadati</taxon>
        <taxon>Pseudomonadota</taxon>
        <taxon>Betaproteobacteria</taxon>
        <taxon>Burkholderiales</taxon>
        <taxon>Burkholderiaceae</taxon>
        <taxon>Burkholderia</taxon>
        <taxon>Burkholderia cepacia complex</taxon>
    </lineage>
</organism>
<reference evidence="4 5" key="1">
    <citation type="submission" date="2019-09" db="EMBL/GenBank/DDBJ databases">
        <authorList>
            <person name="Depoorter E."/>
        </authorList>
    </citation>
    <scope>NUCLEOTIDE SEQUENCE [LARGE SCALE GENOMIC DNA]</scope>
    <source>
        <strain evidence="4">R-39750</strain>
    </source>
</reference>
<proteinExistence type="inferred from homology"/>
<dbReference type="PROSITE" id="PS00061">
    <property type="entry name" value="ADH_SHORT"/>
    <property type="match status" value="1"/>
</dbReference>
<dbReference type="Pfam" id="PF13561">
    <property type="entry name" value="adh_short_C2"/>
    <property type="match status" value="1"/>
</dbReference>
<feature type="domain" description="Ketoreductase" evidence="3">
    <location>
        <begin position="37"/>
        <end position="223"/>
    </location>
</feature>
<dbReference type="PANTHER" id="PTHR24321:SF11">
    <property type="entry name" value="BLR0893 PROTEIN"/>
    <property type="match status" value="1"/>
</dbReference>
<evidence type="ECO:0000256" key="2">
    <source>
        <dbReference type="ARBA" id="ARBA00023002"/>
    </source>
</evidence>
<dbReference type="GO" id="GO:0016491">
    <property type="term" value="F:oxidoreductase activity"/>
    <property type="evidence" value="ECO:0007669"/>
    <property type="project" value="UniProtKB-KW"/>
</dbReference>